<dbReference type="InterPro" id="IPR036291">
    <property type="entry name" value="NAD(P)-bd_dom_sf"/>
</dbReference>
<evidence type="ECO:0000313" key="4">
    <source>
        <dbReference type="EMBL" id="ORY06027.1"/>
    </source>
</evidence>
<dbReference type="Pfam" id="PF00106">
    <property type="entry name" value="adh_short"/>
    <property type="match status" value="1"/>
</dbReference>
<dbReference type="GO" id="GO:0005737">
    <property type="term" value="C:cytoplasm"/>
    <property type="evidence" value="ECO:0007669"/>
    <property type="project" value="TreeGrafter"/>
</dbReference>
<gene>
    <name evidence="4" type="ORF">BCR34DRAFT_666720</name>
</gene>
<keyword evidence="2" id="KW-0521">NADP</keyword>
<keyword evidence="5" id="KW-1185">Reference proteome</keyword>
<dbReference type="Gene3D" id="3.40.50.720">
    <property type="entry name" value="NAD(P)-binding Rossmann-like Domain"/>
    <property type="match status" value="1"/>
</dbReference>
<evidence type="ECO:0000256" key="2">
    <source>
        <dbReference type="ARBA" id="ARBA00022857"/>
    </source>
</evidence>
<dbReference type="InterPro" id="IPR002347">
    <property type="entry name" value="SDR_fam"/>
</dbReference>
<evidence type="ECO:0000256" key="1">
    <source>
        <dbReference type="ARBA" id="ARBA00006484"/>
    </source>
</evidence>
<keyword evidence="3" id="KW-0560">Oxidoreductase</keyword>
<dbReference type="STRING" id="1231657.A0A1Y1Z7R2"/>
<name>A0A1Y1Z7R2_9PLEO</name>
<comment type="caution">
    <text evidence="4">The sequence shown here is derived from an EMBL/GenBank/DDBJ whole genome shotgun (WGS) entry which is preliminary data.</text>
</comment>
<dbReference type="OrthoDB" id="5371740at2759"/>
<sequence length="290" mass="31256">MSTNRVAIITGGASGMGLAVAQTLSIQGGWDIHILDLNTESGESTARSLGPNATFHKCNVTSYDSLGSIFNTIYTQSSRLDFVFANAGIAEHGNFFAPKAADCDGIPPPPKGMNALVDINIKSVITTCHLALHYMRHDKTPGRDKNLIITASCGGFYPSYYSPIYTATKHAVVGFMRAIAPYFHHSASIRVNAICPGTVRTNLLSNAEWEQFPEEYFTPVEKIAQTVAMLIGGEDKEKGGDQGVLLGKAVEVSGWKHYYRDAPEFSDEAMRAVMGATNIEVSGNAEEVKG</sequence>
<dbReference type="InterPro" id="IPR020904">
    <property type="entry name" value="Sc_DH/Rdtase_CS"/>
</dbReference>
<evidence type="ECO:0000313" key="5">
    <source>
        <dbReference type="Proteomes" id="UP000193144"/>
    </source>
</evidence>
<proteinExistence type="inferred from homology"/>
<protein>
    <recommendedName>
        <fullName evidence="6">NAD(P)-binding protein</fullName>
    </recommendedName>
</protein>
<dbReference type="GO" id="GO:0016616">
    <property type="term" value="F:oxidoreductase activity, acting on the CH-OH group of donors, NAD or NADP as acceptor"/>
    <property type="evidence" value="ECO:0007669"/>
    <property type="project" value="TreeGrafter"/>
</dbReference>
<dbReference type="PRINTS" id="PR00081">
    <property type="entry name" value="GDHRDH"/>
</dbReference>
<evidence type="ECO:0008006" key="6">
    <source>
        <dbReference type="Google" id="ProtNLM"/>
    </source>
</evidence>
<dbReference type="AlphaFoldDB" id="A0A1Y1Z7R2"/>
<accession>A0A1Y1Z7R2</accession>
<comment type="similarity">
    <text evidence="1">Belongs to the short-chain dehydrogenases/reductases (SDR) family.</text>
</comment>
<dbReference type="EMBL" id="MCFA01000120">
    <property type="protein sequence ID" value="ORY06027.1"/>
    <property type="molecule type" value="Genomic_DNA"/>
</dbReference>
<dbReference type="PANTHER" id="PTHR44229:SF4">
    <property type="entry name" value="15-HYDROXYPROSTAGLANDIN DEHYDROGENASE [NAD(+)]"/>
    <property type="match status" value="1"/>
</dbReference>
<dbReference type="SUPFAM" id="SSF51735">
    <property type="entry name" value="NAD(P)-binding Rossmann-fold domains"/>
    <property type="match status" value="1"/>
</dbReference>
<dbReference type="PROSITE" id="PS00061">
    <property type="entry name" value="ADH_SHORT"/>
    <property type="match status" value="1"/>
</dbReference>
<dbReference type="PANTHER" id="PTHR44229">
    <property type="entry name" value="15-HYDROXYPROSTAGLANDIN DEHYDROGENASE [NAD(+)]"/>
    <property type="match status" value="1"/>
</dbReference>
<evidence type="ECO:0000256" key="3">
    <source>
        <dbReference type="ARBA" id="ARBA00023002"/>
    </source>
</evidence>
<organism evidence="4 5">
    <name type="scientific">Clohesyomyces aquaticus</name>
    <dbReference type="NCBI Taxonomy" id="1231657"/>
    <lineage>
        <taxon>Eukaryota</taxon>
        <taxon>Fungi</taxon>
        <taxon>Dikarya</taxon>
        <taxon>Ascomycota</taxon>
        <taxon>Pezizomycotina</taxon>
        <taxon>Dothideomycetes</taxon>
        <taxon>Pleosporomycetidae</taxon>
        <taxon>Pleosporales</taxon>
        <taxon>Lindgomycetaceae</taxon>
        <taxon>Clohesyomyces</taxon>
    </lineage>
</organism>
<reference evidence="4 5" key="1">
    <citation type="submission" date="2016-07" db="EMBL/GenBank/DDBJ databases">
        <title>Pervasive Adenine N6-methylation of Active Genes in Fungi.</title>
        <authorList>
            <consortium name="DOE Joint Genome Institute"/>
            <person name="Mondo S.J."/>
            <person name="Dannebaum R.O."/>
            <person name="Kuo R.C."/>
            <person name="Labutti K."/>
            <person name="Haridas S."/>
            <person name="Kuo A."/>
            <person name="Salamov A."/>
            <person name="Ahrendt S.R."/>
            <person name="Lipzen A."/>
            <person name="Sullivan W."/>
            <person name="Andreopoulos W.B."/>
            <person name="Clum A."/>
            <person name="Lindquist E."/>
            <person name="Daum C."/>
            <person name="Ramamoorthy G.K."/>
            <person name="Gryganskyi A."/>
            <person name="Culley D."/>
            <person name="Magnuson J.K."/>
            <person name="James T.Y."/>
            <person name="O'Malley M.A."/>
            <person name="Stajich J.E."/>
            <person name="Spatafora J.W."/>
            <person name="Visel A."/>
            <person name="Grigoriev I.V."/>
        </authorList>
    </citation>
    <scope>NUCLEOTIDE SEQUENCE [LARGE SCALE GENOMIC DNA]</scope>
    <source>
        <strain evidence="4 5">CBS 115471</strain>
    </source>
</reference>
<dbReference type="Proteomes" id="UP000193144">
    <property type="component" value="Unassembled WGS sequence"/>
</dbReference>